<evidence type="ECO:0000259" key="13">
    <source>
        <dbReference type="Pfam" id="PF25011"/>
    </source>
</evidence>
<evidence type="ECO:0000259" key="12">
    <source>
        <dbReference type="Pfam" id="PF02225"/>
    </source>
</evidence>
<dbReference type="GO" id="GO:0012505">
    <property type="term" value="C:endomembrane system"/>
    <property type="evidence" value="ECO:0007669"/>
    <property type="project" value="UniProtKB-SubCell"/>
</dbReference>
<dbReference type="InterPro" id="IPR056858">
    <property type="entry name" value="VSR_TRX"/>
</dbReference>
<keyword evidence="8 11" id="KW-0472">Membrane</keyword>
<dbReference type="Gene3D" id="3.40.30.10">
    <property type="entry name" value="Glutaredoxin"/>
    <property type="match status" value="1"/>
</dbReference>
<dbReference type="Pfam" id="PF02225">
    <property type="entry name" value="PA"/>
    <property type="match status" value="1"/>
</dbReference>
<dbReference type="SUPFAM" id="SSF52025">
    <property type="entry name" value="PA domain"/>
    <property type="match status" value="1"/>
</dbReference>
<name>A0A6U5HUQ7_9STRA</name>
<evidence type="ECO:0000256" key="10">
    <source>
        <dbReference type="ARBA" id="ARBA00037847"/>
    </source>
</evidence>
<evidence type="ECO:0000256" key="8">
    <source>
        <dbReference type="ARBA" id="ARBA00023136"/>
    </source>
</evidence>
<evidence type="ECO:0000313" key="14">
    <source>
        <dbReference type="EMBL" id="CAD8890096.1"/>
    </source>
</evidence>
<feature type="domain" description="Vacuolar sorting receptor thioredoxin-like" evidence="13">
    <location>
        <begin position="106"/>
        <end position="307"/>
    </location>
</feature>
<sequence>MVDRGECTFVHKVRNAQKAGAAGVLIADNICLCDFASVCKPKNEGDRCEQFEPVMADDGSGSDITIPAFLLFKQDADVIREELLNYNANIVMAEMTWNIPRPDDRVEYKFWTTPTEHISKNFQKSFGDAALRLGDSAVFTPHFFVYDGILNRCHGSNGNACSTMCTNAGRYCAADPDNDLYKGISGSDVVRESLRRICIWKYYGKDKFGEKWWSYTTEFMERCDSPSYFSNNECVNDAYKHSGVDGKKINQCMGDSGGLQGDSVNNLLQKEIAAKDELGVVVVPSVFVNNIAMRGKLSSQTVFSAICHGYLDGTEPDICNKCASCNDFDGCIQKGKCGDSSLAGVSMNTFISTIFLVSGLIVAVGLAQWRKSQKQMRNEVRGILAEYMPLEEDAEDGNFAFAKRSSLLQGTQIE</sequence>
<evidence type="ECO:0000256" key="5">
    <source>
        <dbReference type="ARBA" id="ARBA00022737"/>
    </source>
</evidence>
<evidence type="ECO:0000256" key="3">
    <source>
        <dbReference type="ARBA" id="ARBA00022692"/>
    </source>
</evidence>
<dbReference type="Pfam" id="PF25011">
    <property type="entry name" value="VSR_TRX"/>
    <property type="match status" value="1"/>
</dbReference>
<evidence type="ECO:0000256" key="1">
    <source>
        <dbReference type="ARBA" id="ARBA00004479"/>
    </source>
</evidence>
<feature type="domain" description="PA" evidence="12">
    <location>
        <begin position="1"/>
        <end position="77"/>
    </location>
</feature>
<dbReference type="PANTHER" id="PTHR22702:SF1">
    <property type="entry name" value="PROTEASE-ASSOCIATED DOMAIN-CONTAINING PROTEIN 1"/>
    <property type="match status" value="1"/>
</dbReference>
<keyword evidence="9" id="KW-0325">Glycoprotein</keyword>
<keyword evidence="3 11" id="KW-0812">Transmembrane</keyword>
<dbReference type="EMBL" id="HBFR01024120">
    <property type="protein sequence ID" value="CAD8890096.1"/>
    <property type="molecule type" value="Transcribed_RNA"/>
</dbReference>
<organism evidence="14">
    <name type="scientific">Corethron hystrix</name>
    <dbReference type="NCBI Taxonomy" id="216773"/>
    <lineage>
        <taxon>Eukaryota</taxon>
        <taxon>Sar</taxon>
        <taxon>Stramenopiles</taxon>
        <taxon>Ochrophyta</taxon>
        <taxon>Bacillariophyta</taxon>
        <taxon>Coscinodiscophyceae</taxon>
        <taxon>Corethrophycidae</taxon>
        <taxon>Corethrales</taxon>
        <taxon>Corethraceae</taxon>
        <taxon>Corethron</taxon>
    </lineage>
</organism>
<dbReference type="InterPro" id="IPR003137">
    <property type="entry name" value="PA_domain"/>
</dbReference>
<feature type="transmembrane region" description="Helical" evidence="11">
    <location>
        <begin position="350"/>
        <end position="369"/>
    </location>
</feature>
<evidence type="ECO:0000256" key="6">
    <source>
        <dbReference type="ARBA" id="ARBA00022837"/>
    </source>
</evidence>
<dbReference type="GO" id="GO:0016020">
    <property type="term" value="C:membrane"/>
    <property type="evidence" value="ECO:0007669"/>
    <property type="project" value="UniProtKB-SubCell"/>
</dbReference>
<evidence type="ECO:0000313" key="15">
    <source>
        <dbReference type="EMBL" id="CAD8890097.1"/>
    </source>
</evidence>
<proteinExistence type="predicted"/>
<dbReference type="InterPro" id="IPR046450">
    <property type="entry name" value="PA_dom_sf"/>
</dbReference>
<gene>
    <name evidence="14" type="ORF">CHYS00102_LOCUS17301</name>
    <name evidence="15" type="ORF">CHYS00102_LOCUS17302</name>
</gene>
<dbReference type="PANTHER" id="PTHR22702">
    <property type="entry name" value="PROTEASE-ASSOCIATED DOMAIN-CONTAINING PROTEIN"/>
    <property type="match status" value="1"/>
</dbReference>
<comment type="subcellular location">
    <subcellularLocation>
        <location evidence="10">Endomembrane system</location>
        <topology evidence="10">Single-pass membrane protein</topology>
    </subcellularLocation>
    <subcellularLocation>
        <location evidence="1">Membrane</location>
        <topology evidence="1">Single-pass type I membrane protein</topology>
    </subcellularLocation>
</comment>
<dbReference type="Gene3D" id="3.50.30.30">
    <property type="match status" value="1"/>
</dbReference>
<reference evidence="14" key="1">
    <citation type="submission" date="2021-01" db="EMBL/GenBank/DDBJ databases">
        <authorList>
            <person name="Corre E."/>
            <person name="Pelletier E."/>
            <person name="Niang G."/>
            <person name="Scheremetjew M."/>
            <person name="Finn R."/>
            <person name="Kale V."/>
            <person name="Holt S."/>
            <person name="Cochrane G."/>
            <person name="Meng A."/>
            <person name="Brown T."/>
            <person name="Cohen L."/>
        </authorList>
    </citation>
    <scope>NUCLEOTIDE SEQUENCE</scope>
    <source>
        <strain evidence="14">308</strain>
    </source>
</reference>
<accession>A0A6U5HUQ7</accession>
<dbReference type="AlphaFoldDB" id="A0A6U5HUQ7"/>
<protein>
    <submittedName>
        <fullName evidence="14">Uncharacterized protein</fullName>
    </submittedName>
</protein>
<evidence type="ECO:0000256" key="7">
    <source>
        <dbReference type="ARBA" id="ARBA00022989"/>
    </source>
</evidence>
<keyword evidence="2" id="KW-0245">EGF-like domain</keyword>
<evidence type="ECO:0000256" key="4">
    <source>
        <dbReference type="ARBA" id="ARBA00022729"/>
    </source>
</evidence>
<evidence type="ECO:0000256" key="9">
    <source>
        <dbReference type="ARBA" id="ARBA00023180"/>
    </source>
</evidence>
<evidence type="ECO:0000256" key="2">
    <source>
        <dbReference type="ARBA" id="ARBA00022536"/>
    </source>
</evidence>
<keyword evidence="6" id="KW-0106">Calcium</keyword>
<keyword evidence="7 11" id="KW-1133">Transmembrane helix</keyword>
<dbReference type="EMBL" id="HBFR01024121">
    <property type="protein sequence ID" value="CAD8890097.1"/>
    <property type="molecule type" value="Transcribed_RNA"/>
</dbReference>
<keyword evidence="5" id="KW-0677">Repeat</keyword>
<evidence type="ECO:0000256" key="11">
    <source>
        <dbReference type="SAM" id="Phobius"/>
    </source>
</evidence>
<keyword evidence="4" id="KW-0732">Signal</keyword>